<dbReference type="PROSITE" id="PS00455">
    <property type="entry name" value="AMP_BINDING"/>
    <property type="match status" value="1"/>
</dbReference>
<dbReference type="Gene3D" id="2.30.38.10">
    <property type="entry name" value="Luciferase, Domain 3"/>
    <property type="match status" value="1"/>
</dbReference>
<evidence type="ECO:0000259" key="5">
    <source>
        <dbReference type="Pfam" id="PF00501"/>
    </source>
</evidence>
<gene>
    <name evidence="7" type="ORF">EI97DRAFT_428075</name>
</gene>
<feature type="region of interest" description="Disordered" evidence="4">
    <location>
        <begin position="576"/>
        <end position="645"/>
    </location>
</feature>
<dbReference type="PANTHER" id="PTHR24096">
    <property type="entry name" value="LONG-CHAIN-FATTY-ACID--COA LIGASE"/>
    <property type="match status" value="1"/>
</dbReference>
<keyword evidence="1 3" id="KW-0853">WD repeat</keyword>
<dbReference type="InterPro" id="IPR020845">
    <property type="entry name" value="AMP-binding_CS"/>
</dbReference>
<dbReference type="GO" id="GO:0016405">
    <property type="term" value="F:CoA-ligase activity"/>
    <property type="evidence" value="ECO:0007669"/>
    <property type="project" value="TreeGrafter"/>
</dbReference>
<feature type="domain" description="AMP-dependent synthetase/ligase" evidence="5">
    <location>
        <begin position="48"/>
        <end position="428"/>
    </location>
</feature>
<evidence type="ECO:0000259" key="6">
    <source>
        <dbReference type="Pfam" id="PF13193"/>
    </source>
</evidence>
<proteinExistence type="predicted"/>
<dbReference type="OrthoDB" id="6509636at2759"/>
<dbReference type="SUPFAM" id="SSF50978">
    <property type="entry name" value="WD40 repeat-like"/>
    <property type="match status" value="1"/>
</dbReference>
<feature type="repeat" description="WD" evidence="3">
    <location>
        <begin position="728"/>
        <end position="761"/>
    </location>
</feature>
<evidence type="ECO:0000256" key="1">
    <source>
        <dbReference type="ARBA" id="ARBA00022574"/>
    </source>
</evidence>
<evidence type="ECO:0000256" key="3">
    <source>
        <dbReference type="PROSITE-ProRule" id="PRU00221"/>
    </source>
</evidence>
<dbReference type="InterPro" id="IPR025110">
    <property type="entry name" value="AMP-bd_C"/>
</dbReference>
<dbReference type="Pfam" id="PF13193">
    <property type="entry name" value="AMP-binding_C"/>
    <property type="match status" value="1"/>
</dbReference>
<dbReference type="AlphaFoldDB" id="A0A6A6J4M4"/>
<dbReference type="InterPro" id="IPR015943">
    <property type="entry name" value="WD40/YVTN_repeat-like_dom_sf"/>
</dbReference>
<dbReference type="Pfam" id="PF00501">
    <property type="entry name" value="AMP-binding"/>
    <property type="match status" value="1"/>
</dbReference>
<feature type="compositionally biased region" description="Acidic residues" evidence="4">
    <location>
        <begin position="599"/>
        <end position="638"/>
    </location>
</feature>
<protein>
    <submittedName>
        <fullName evidence="7">Acetyl-CoA synthetase-like protein</fullName>
    </submittedName>
</protein>
<dbReference type="InterPro" id="IPR000873">
    <property type="entry name" value="AMP-dep_synth/lig_dom"/>
</dbReference>
<dbReference type="SUPFAM" id="SSF56801">
    <property type="entry name" value="Acetyl-CoA synthetase-like"/>
    <property type="match status" value="1"/>
</dbReference>
<dbReference type="CDD" id="cd05911">
    <property type="entry name" value="Firefly_Luc_like"/>
    <property type="match status" value="1"/>
</dbReference>
<organism evidence="7 8">
    <name type="scientific">Westerdykella ornata</name>
    <dbReference type="NCBI Taxonomy" id="318751"/>
    <lineage>
        <taxon>Eukaryota</taxon>
        <taxon>Fungi</taxon>
        <taxon>Dikarya</taxon>
        <taxon>Ascomycota</taxon>
        <taxon>Pezizomycotina</taxon>
        <taxon>Dothideomycetes</taxon>
        <taxon>Pleosporomycetidae</taxon>
        <taxon>Pleosporales</taxon>
        <taxon>Sporormiaceae</taxon>
        <taxon>Westerdykella</taxon>
    </lineage>
</organism>
<dbReference type="PROSITE" id="PS50082">
    <property type="entry name" value="WD_REPEATS_2"/>
    <property type="match status" value="2"/>
</dbReference>
<accession>A0A6A6J4M4</accession>
<evidence type="ECO:0000256" key="2">
    <source>
        <dbReference type="ARBA" id="ARBA00022737"/>
    </source>
</evidence>
<dbReference type="Gene3D" id="2.130.10.10">
    <property type="entry name" value="YVTN repeat-like/Quinoprotein amine dehydrogenase"/>
    <property type="match status" value="1"/>
</dbReference>
<evidence type="ECO:0000313" key="7">
    <source>
        <dbReference type="EMBL" id="KAF2271530.1"/>
    </source>
</evidence>
<feature type="repeat" description="WD" evidence="3">
    <location>
        <begin position="825"/>
        <end position="858"/>
    </location>
</feature>
<dbReference type="SMART" id="SM00320">
    <property type="entry name" value="WD40"/>
    <property type="match status" value="6"/>
</dbReference>
<name>A0A6A6J4M4_WESOR</name>
<dbReference type="InterPro" id="IPR001680">
    <property type="entry name" value="WD40_rpt"/>
</dbReference>
<reference evidence="7" key="1">
    <citation type="journal article" date="2020" name="Stud. Mycol.">
        <title>101 Dothideomycetes genomes: a test case for predicting lifestyles and emergence of pathogens.</title>
        <authorList>
            <person name="Haridas S."/>
            <person name="Albert R."/>
            <person name="Binder M."/>
            <person name="Bloem J."/>
            <person name="Labutti K."/>
            <person name="Salamov A."/>
            <person name="Andreopoulos B."/>
            <person name="Baker S."/>
            <person name="Barry K."/>
            <person name="Bills G."/>
            <person name="Bluhm B."/>
            <person name="Cannon C."/>
            <person name="Castanera R."/>
            <person name="Culley D."/>
            <person name="Daum C."/>
            <person name="Ezra D."/>
            <person name="Gonzalez J."/>
            <person name="Henrissat B."/>
            <person name="Kuo A."/>
            <person name="Liang C."/>
            <person name="Lipzen A."/>
            <person name="Lutzoni F."/>
            <person name="Magnuson J."/>
            <person name="Mondo S."/>
            <person name="Nolan M."/>
            <person name="Ohm R."/>
            <person name="Pangilinan J."/>
            <person name="Park H.-J."/>
            <person name="Ramirez L."/>
            <person name="Alfaro M."/>
            <person name="Sun H."/>
            <person name="Tritt A."/>
            <person name="Yoshinaga Y."/>
            <person name="Zwiers L.-H."/>
            <person name="Turgeon B."/>
            <person name="Goodwin S."/>
            <person name="Spatafora J."/>
            <person name="Crous P."/>
            <person name="Grigoriev I."/>
        </authorList>
    </citation>
    <scope>NUCLEOTIDE SEQUENCE</scope>
    <source>
        <strain evidence="7">CBS 379.55</strain>
    </source>
</reference>
<evidence type="ECO:0000313" key="8">
    <source>
        <dbReference type="Proteomes" id="UP000800097"/>
    </source>
</evidence>
<dbReference type="Pfam" id="PF00400">
    <property type="entry name" value="WD40"/>
    <property type="match status" value="2"/>
</dbReference>
<dbReference type="Gene3D" id="3.40.50.980">
    <property type="match status" value="2"/>
</dbReference>
<dbReference type="Gene3D" id="3.30.300.30">
    <property type="match status" value="1"/>
</dbReference>
<dbReference type="PROSITE" id="PS50294">
    <property type="entry name" value="WD_REPEATS_REGION"/>
    <property type="match status" value="2"/>
</dbReference>
<sequence length="1095" mass="117901">MPFYPPSWVPKLPFDPPDSITIADFVLEEHYGRHPLGYARNPFTCGLSGKTYSALEVKERVDFLARGLAKELGFEPNKGSEWDKVIAVFSLNTIDTIPLAWATHRLGGIQTPANAVYNAAELEYQLKSSGAKALFTCLPLLAVAKEAAQKVGIPNHRIYVLELPKEYIGNQKIPDGMKTVNDLIREGAQQPRLEALNWEPGHGAKRTAFLCYSSGTSGLPKGVMISHRNVVANTLQISTHEKPDRDAKLPPATQSGYTENVLGLLPFSHIYGLVFVCHASIYQGDGVIVLPRFEFATTLKAIQDYRISTLFLVPPIIILMTKNRDTMAKYDLSSVTAIITGAAPLGKETAEELHKMFPKWIVRQAYGLTETCTVVCATKPTDVWLGSSGSMLPGVECKLVTLEGNEITGYDQPGELLVKSPSVVLGYLNNDQANRETFQDGYMRTGDEAVIRKAPSGHEHIFIVDRIKELIKVKGHQVAPAELEAHLLTHPAVNDCAVIQVPDDDAGEVPKAFVVKSPSVGLEKSDRVVARQIQKYVEEHKARYKWLAGGVEFIDMIPKSPSGKILRRLLRDREKEKRRKTVLSKYPTMAQPHPHRTDEEMDLEHSDEEAAILDPEEAGEEIVDDGDAPMESESEDEGAGAGAGGDQDVQMEIQLQNDSIAHFDEHKDSIFCIAQHPVHAGIVATGGGDDVGFVFDVSEAVGGQGEQQQEQQQGAQGERAGLKSLFKLEGHTDSINAITFTYPKGQYIATAGLDGKLRVWQGNPEGKRWKFLAEAAEVEEINWLVACPAPEHPNVVALGANDGSVWVYQIDVQQKDSPLTVLQAFYLHTEASTAGAWSPDGKLLATVSEDSSLYVWNVFGDAAAAGLTSASNAQTVVGLTGVDERFKIEGGLYSVAVAPNGAFVAVGGPEGQIRIIGLPRLQSSAAPAGKGKAGAKATPTTGQAGQILASLQAGSDNVETFSFSSPPLTIMAAGNVDGSITLFDTAHRFAIRRRIEDAHYDEESAQAVVKVEFVRREGAAGALLRSVGFDGVLRSWDARGGTAAAAKGLVGEWRGHRGGGEGGGIMGFVQGGGGDVVVTAGDDGVALVFKTPTQG</sequence>
<dbReference type="GeneID" id="54550412"/>
<dbReference type="Proteomes" id="UP000800097">
    <property type="component" value="Unassembled WGS sequence"/>
</dbReference>
<dbReference type="InterPro" id="IPR045851">
    <property type="entry name" value="AMP-bd_C_sf"/>
</dbReference>
<dbReference type="InterPro" id="IPR019775">
    <property type="entry name" value="WD40_repeat_CS"/>
</dbReference>
<evidence type="ECO:0000256" key="4">
    <source>
        <dbReference type="SAM" id="MobiDB-lite"/>
    </source>
</evidence>
<dbReference type="PROSITE" id="PS00678">
    <property type="entry name" value="WD_REPEATS_1"/>
    <property type="match status" value="1"/>
</dbReference>
<keyword evidence="2" id="KW-0677">Repeat</keyword>
<dbReference type="EMBL" id="ML986539">
    <property type="protein sequence ID" value="KAF2271530.1"/>
    <property type="molecule type" value="Genomic_DNA"/>
</dbReference>
<dbReference type="InterPro" id="IPR036322">
    <property type="entry name" value="WD40_repeat_dom_sf"/>
</dbReference>
<feature type="domain" description="AMP-binding enzyme C-terminal" evidence="6">
    <location>
        <begin position="482"/>
        <end position="564"/>
    </location>
</feature>
<dbReference type="PANTHER" id="PTHR24096:SF422">
    <property type="entry name" value="BCDNA.GH02901"/>
    <property type="match status" value="1"/>
</dbReference>
<keyword evidence="8" id="KW-1185">Reference proteome</keyword>
<dbReference type="RefSeq" id="XP_033649069.1">
    <property type="nucleotide sequence ID" value="XM_033797237.1"/>
</dbReference>